<proteinExistence type="predicted"/>
<evidence type="ECO:0000313" key="1">
    <source>
        <dbReference type="EMBL" id="VDD10827.1"/>
    </source>
</evidence>
<gene>
    <name evidence="1" type="ORF">BOLC4T25845H</name>
</gene>
<accession>A0A3P6BX73</accession>
<protein>
    <submittedName>
        <fullName evidence="1">Uncharacterized protein</fullName>
    </submittedName>
</protein>
<reference evidence="1" key="1">
    <citation type="submission" date="2018-11" db="EMBL/GenBank/DDBJ databases">
        <authorList>
            <consortium name="Genoscope - CEA"/>
            <person name="William W."/>
        </authorList>
    </citation>
    <scope>NUCLEOTIDE SEQUENCE</scope>
</reference>
<feature type="non-terminal residue" evidence="1">
    <location>
        <position position="1"/>
    </location>
</feature>
<dbReference type="AlphaFoldDB" id="A0A3P6BX73"/>
<dbReference type="EMBL" id="LR031873">
    <property type="protein sequence ID" value="VDD10827.1"/>
    <property type="molecule type" value="Genomic_DNA"/>
</dbReference>
<name>A0A3P6BX73_BRAOL</name>
<organism evidence="1">
    <name type="scientific">Brassica oleracea</name>
    <name type="common">Wild cabbage</name>
    <dbReference type="NCBI Taxonomy" id="3712"/>
    <lineage>
        <taxon>Eukaryota</taxon>
        <taxon>Viridiplantae</taxon>
        <taxon>Streptophyta</taxon>
        <taxon>Embryophyta</taxon>
        <taxon>Tracheophyta</taxon>
        <taxon>Spermatophyta</taxon>
        <taxon>Magnoliopsida</taxon>
        <taxon>eudicotyledons</taxon>
        <taxon>Gunneridae</taxon>
        <taxon>Pentapetalae</taxon>
        <taxon>rosids</taxon>
        <taxon>malvids</taxon>
        <taxon>Brassicales</taxon>
        <taxon>Brassicaceae</taxon>
        <taxon>Brassiceae</taxon>
        <taxon>Brassica</taxon>
    </lineage>
</organism>
<sequence length="44" mass="5405">CTHVHIKSCCTFFAILFKEWHFSKYIFVFPRFFRVSSNNYCGRH</sequence>